<dbReference type="Proteomes" id="UP000252915">
    <property type="component" value="Unassembled WGS sequence"/>
</dbReference>
<name>A0A368C7E9_9GAMM</name>
<keyword evidence="1" id="KW-0812">Transmembrane</keyword>
<accession>A0A368C7E9</accession>
<protein>
    <submittedName>
        <fullName evidence="2">DUF368 domain-containing protein</fullName>
    </submittedName>
</protein>
<keyword evidence="1" id="KW-1133">Transmembrane helix</keyword>
<evidence type="ECO:0000313" key="3">
    <source>
        <dbReference type="Proteomes" id="UP000252915"/>
    </source>
</evidence>
<feature type="transmembrane region" description="Helical" evidence="1">
    <location>
        <begin position="12"/>
        <end position="35"/>
    </location>
</feature>
<dbReference type="PANTHER" id="PTHR37308">
    <property type="entry name" value="INTEGRAL MEMBRANE PROTEIN"/>
    <property type="match status" value="1"/>
</dbReference>
<evidence type="ECO:0000313" key="2">
    <source>
        <dbReference type="EMBL" id="RCL45490.1"/>
    </source>
</evidence>
<feature type="transmembrane region" description="Helical" evidence="1">
    <location>
        <begin position="151"/>
        <end position="179"/>
    </location>
</feature>
<proteinExistence type="predicted"/>
<comment type="caution">
    <text evidence="2">The sequence shown here is derived from an EMBL/GenBank/DDBJ whole genome shotgun (WGS) entry which is preliminary data.</text>
</comment>
<feature type="transmembrane region" description="Helical" evidence="1">
    <location>
        <begin position="65"/>
        <end position="87"/>
    </location>
</feature>
<dbReference type="PANTHER" id="PTHR37308:SF1">
    <property type="entry name" value="POLYPRENYL-PHOSPHATE TRANSPORTER"/>
    <property type="match status" value="1"/>
</dbReference>
<feature type="transmembrane region" description="Helical" evidence="1">
    <location>
        <begin position="191"/>
        <end position="216"/>
    </location>
</feature>
<feature type="transmembrane region" description="Helical" evidence="1">
    <location>
        <begin position="222"/>
        <end position="239"/>
    </location>
</feature>
<keyword evidence="1" id="KW-0472">Membrane</keyword>
<gene>
    <name evidence="2" type="ORF">DBW92_00700</name>
</gene>
<dbReference type="AlphaFoldDB" id="A0A368C7E9"/>
<organism evidence="2 3">
    <name type="scientific">SAR86 cluster bacterium</name>
    <dbReference type="NCBI Taxonomy" id="2030880"/>
    <lineage>
        <taxon>Bacteria</taxon>
        <taxon>Pseudomonadati</taxon>
        <taxon>Pseudomonadota</taxon>
        <taxon>Gammaproteobacteria</taxon>
        <taxon>SAR86 cluster</taxon>
    </lineage>
</organism>
<dbReference type="EMBL" id="QOPI01000002">
    <property type="protein sequence ID" value="RCL45490.1"/>
    <property type="molecule type" value="Genomic_DNA"/>
</dbReference>
<feature type="transmembrane region" description="Helical" evidence="1">
    <location>
        <begin position="119"/>
        <end position="139"/>
    </location>
</feature>
<evidence type="ECO:0000256" key="1">
    <source>
        <dbReference type="SAM" id="Phobius"/>
    </source>
</evidence>
<dbReference type="Pfam" id="PF04018">
    <property type="entry name" value="VCA0040-like"/>
    <property type="match status" value="1"/>
</dbReference>
<reference evidence="2 3" key="1">
    <citation type="journal article" date="2018" name="Microbiome">
        <title>Fine metagenomic profile of the Mediterranean stratified and mixed water columns revealed by assembly and recruitment.</title>
        <authorList>
            <person name="Haro-Moreno J.M."/>
            <person name="Lopez-Perez M."/>
            <person name="De La Torre J.R."/>
            <person name="Picazo A."/>
            <person name="Camacho A."/>
            <person name="Rodriguez-Valera F."/>
        </authorList>
    </citation>
    <scope>NUCLEOTIDE SEQUENCE [LARGE SCALE GENOMIC DNA]</scope>
    <source>
        <strain evidence="2">MED-G78</strain>
    </source>
</reference>
<feature type="transmembrane region" description="Helical" evidence="1">
    <location>
        <begin position="93"/>
        <end position="112"/>
    </location>
</feature>
<sequence>MNERLKFVLAGIFVGFAELLPGISGSTIAIFFGIYEKLIKILSQLKLNNLHFNLTKLNNIFSLDLVLPFITSMIISVLVFSNLILFLHSEFTVIFNIILGVIMLIGGCLLAYKQISRWSFNIFVYFLLGFLISIIISFFPSDLIDLSFFNLIIIGFVAFSFFLIPGVSGSAILLIFGFYTSVIEAITNLNFLILIPFAMGALLSLFTMPKFISYLLDTYQDSIIVFFSGLIVCSGIILII</sequence>
<dbReference type="InterPro" id="IPR007163">
    <property type="entry name" value="VCA0040-like"/>
</dbReference>